<organism evidence="2 3">
    <name type="scientific">Aliiroseovarius crassostreae</name>
    <dbReference type="NCBI Taxonomy" id="154981"/>
    <lineage>
        <taxon>Bacteria</taxon>
        <taxon>Pseudomonadati</taxon>
        <taxon>Pseudomonadota</taxon>
        <taxon>Alphaproteobacteria</taxon>
        <taxon>Rhodobacterales</taxon>
        <taxon>Paracoccaceae</taxon>
        <taxon>Aliiroseovarius</taxon>
    </lineage>
</organism>
<evidence type="ECO:0000256" key="1">
    <source>
        <dbReference type="SAM" id="Phobius"/>
    </source>
</evidence>
<evidence type="ECO:0000313" key="3">
    <source>
        <dbReference type="Proteomes" id="UP001057991"/>
    </source>
</evidence>
<proteinExistence type="predicted"/>
<dbReference type="AlphaFoldDB" id="A0A9Q9LUH1"/>
<accession>A0A9Q9LUH1</accession>
<evidence type="ECO:0000313" key="2">
    <source>
        <dbReference type="EMBL" id="UWP96330.1"/>
    </source>
</evidence>
<dbReference type="Proteomes" id="UP001057991">
    <property type="component" value="Chromosome"/>
</dbReference>
<dbReference type="RefSeq" id="WP_259786568.1">
    <property type="nucleotide sequence ID" value="NZ_CP080774.1"/>
</dbReference>
<protein>
    <recommendedName>
        <fullName evidence="4">Tetratricopeptide repeat-like domain-containing protein</fullName>
    </recommendedName>
</protein>
<keyword evidence="1" id="KW-0812">Transmembrane</keyword>
<gene>
    <name evidence="2" type="ORF">K3X48_04910</name>
</gene>
<keyword evidence="1" id="KW-0472">Membrane</keyword>
<keyword evidence="1" id="KW-1133">Transmembrane helix</keyword>
<feature type="transmembrane region" description="Helical" evidence="1">
    <location>
        <begin position="27"/>
        <end position="45"/>
    </location>
</feature>
<sequence length="210" mass="22496">MSNPENFIDEVTEEVRRDKLFALMRKYGWIGVTGVLLLVGGAAYNEWSKAQAQAKAEAVGDAILAAEELEDRAARAKMLQGVAVEGDAKAVLSLLAADAEEGRTSLERLAQDASLPKVYRDLAALKLVMQAGTDMEPQQAAEHLEPLLVAGAPFRVMAEEQMALVELAQGQKDAAISRLQALLSDEEASRALRQRASQLIVALGGVPEAS</sequence>
<name>A0A9Q9LUH1_9RHOB</name>
<reference evidence="2" key="1">
    <citation type="submission" date="2021-08" db="EMBL/GenBank/DDBJ databases">
        <authorList>
            <person name="Nwanade C."/>
            <person name="Wang M."/>
            <person name="Masoudi A."/>
            <person name="Yu Z."/>
            <person name="Liu J."/>
        </authorList>
    </citation>
    <scope>NUCLEOTIDE SEQUENCE</scope>
    <source>
        <strain evidence="2">S056</strain>
    </source>
</reference>
<dbReference type="EMBL" id="CP080776">
    <property type="protein sequence ID" value="UWP96330.1"/>
    <property type="molecule type" value="Genomic_DNA"/>
</dbReference>
<evidence type="ECO:0008006" key="4">
    <source>
        <dbReference type="Google" id="ProtNLM"/>
    </source>
</evidence>